<keyword evidence="3" id="KW-0804">Transcription</keyword>
<dbReference type="InterPro" id="IPR001034">
    <property type="entry name" value="DeoR_HTH"/>
</dbReference>
<keyword evidence="6" id="KW-1185">Reference proteome</keyword>
<dbReference type="Pfam" id="PF08220">
    <property type="entry name" value="HTH_DeoR"/>
    <property type="match status" value="1"/>
</dbReference>
<comment type="caution">
    <text evidence="5">The sequence shown here is derived from an EMBL/GenBank/DDBJ whole genome shotgun (WGS) entry which is preliminary data.</text>
</comment>
<organism evidence="5 6">
    <name type="scientific">Oceanobacillus caeni</name>
    <dbReference type="NCBI Taxonomy" id="405946"/>
    <lineage>
        <taxon>Bacteria</taxon>
        <taxon>Bacillati</taxon>
        <taxon>Bacillota</taxon>
        <taxon>Bacilli</taxon>
        <taxon>Bacillales</taxon>
        <taxon>Bacillaceae</taxon>
        <taxon>Oceanobacillus</taxon>
    </lineage>
</organism>
<dbReference type="SMART" id="SM00420">
    <property type="entry name" value="HTH_DEOR"/>
    <property type="match status" value="1"/>
</dbReference>
<dbReference type="InterPro" id="IPR037171">
    <property type="entry name" value="NagB/RpiA_transferase-like"/>
</dbReference>
<sequence>MLTEERHPIIVDMVKRQGIVKTQDLMKALNCSESTIRRDLETLHNEGKIKRIHGGAKRIYQIDEELTVSEKSLKNVQEKSVIGKVATSLIEENDVIFLDAGTTTMAMIDFIEKGNITVVTNGIQHASLLIDKQIETILIGGRIKQGTKAMVGSTSLTNLQSFRFNKAFLGVNGIDIEFGLTTPDPEEAAIKKIAQQYSSMTYILADHTKWNKVNFVHLFNLEDVTIITNDSKEDLSLFKEKTTILEAK</sequence>
<evidence type="ECO:0000256" key="2">
    <source>
        <dbReference type="ARBA" id="ARBA00023125"/>
    </source>
</evidence>
<dbReference type="Proteomes" id="UP000037854">
    <property type="component" value="Unassembled WGS sequence"/>
</dbReference>
<dbReference type="RefSeq" id="WP_060668448.1">
    <property type="nucleotide sequence ID" value="NZ_LGTK01000026.1"/>
</dbReference>
<evidence type="ECO:0000313" key="6">
    <source>
        <dbReference type="Proteomes" id="UP000037854"/>
    </source>
</evidence>
<dbReference type="PRINTS" id="PR00037">
    <property type="entry name" value="HTHLACR"/>
</dbReference>
<dbReference type="PANTHER" id="PTHR30363">
    <property type="entry name" value="HTH-TYPE TRANSCRIPTIONAL REGULATOR SRLR-RELATED"/>
    <property type="match status" value="1"/>
</dbReference>
<gene>
    <name evidence="5" type="ORF">AFL42_09180</name>
</gene>
<accession>A0ABR5MJ78</accession>
<dbReference type="InterPro" id="IPR036388">
    <property type="entry name" value="WH-like_DNA-bd_sf"/>
</dbReference>
<dbReference type="Gene3D" id="1.10.10.10">
    <property type="entry name" value="Winged helix-like DNA-binding domain superfamily/Winged helix DNA-binding domain"/>
    <property type="match status" value="1"/>
</dbReference>
<evidence type="ECO:0000256" key="1">
    <source>
        <dbReference type="ARBA" id="ARBA00023015"/>
    </source>
</evidence>
<evidence type="ECO:0000256" key="3">
    <source>
        <dbReference type="ARBA" id="ARBA00023163"/>
    </source>
</evidence>
<evidence type="ECO:0000259" key="4">
    <source>
        <dbReference type="PROSITE" id="PS51000"/>
    </source>
</evidence>
<dbReference type="SUPFAM" id="SSF100950">
    <property type="entry name" value="NagB/RpiA/CoA transferase-like"/>
    <property type="match status" value="1"/>
</dbReference>
<dbReference type="Pfam" id="PF00455">
    <property type="entry name" value="DeoRC"/>
    <property type="match status" value="1"/>
</dbReference>
<keyword evidence="2" id="KW-0238">DNA-binding</keyword>
<dbReference type="InterPro" id="IPR036390">
    <property type="entry name" value="WH_DNA-bd_sf"/>
</dbReference>
<protein>
    <submittedName>
        <fullName evidence="5">DeoR faimly transcriptional regulator</fullName>
    </submittedName>
</protein>
<evidence type="ECO:0000313" key="5">
    <source>
        <dbReference type="EMBL" id="KPH75164.1"/>
    </source>
</evidence>
<dbReference type="InterPro" id="IPR050313">
    <property type="entry name" value="Carb_Metab_HTH_regulators"/>
</dbReference>
<dbReference type="SUPFAM" id="SSF46785">
    <property type="entry name" value="Winged helix' DNA-binding domain"/>
    <property type="match status" value="1"/>
</dbReference>
<dbReference type="InterPro" id="IPR018356">
    <property type="entry name" value="Tscrpt_reg_HTH_DeoR_CS"/>
</dbReference>
<dbReference type="PANTHER" id="PTHR30363:SF56">
    <property type="entry name" value="TRANSCRIPTIONAL REGULATOR, DEOR FAMILY"/>
    <property type="match status" value="1"/>
</dbReference>
<dbReference type="EMBL" id="LGTK01000026">
    <property type="protein sequence ID" value="KPH75164.1"/>
    <property type="molecule type" value="Genomic_DNA"/>
</dbReference>
<dbReference type="Gene3D" id="3.40.50.1360">
    <property type="match status" value="1"/>
</dbReference>
<dbReference type="PROSITE" id="PS51000">
    <property type="entry name" value="HTH_DEOR_2"/>
    <property type="match status" value="1"/>
</dbReference>
<dbReference type="SMART" id="SM01134">
    <property type="entry name" value="DeoRC"/>
    <property type="match status" value="1"/>
</dbReference>
<dbReference type="PROSITE" id="PS00894">
    <property type="entry name" value="HTH_DEOR_1"/>
    <property type="match status" value="1"/>
</dbReference>
<proteinExistence type="predicted"/>
<reference evidence="5 6" key="1">
    <citation type="submission" date="2015-07" db="EMBL/GenBank/DDBJ databases">
        <title>High-quality draft genome sequence of Oceanobacillus caeni HM6, a bacillus isolated from a human feces.</title>
        <authorList>
            <person name="Kumar J."/>
            <person name="Verma M.K."/>
            <person name="Pandey R."/>
            <person name="Bhambi M."/>
            <person name="Chauhan N."/>
        </authorList>
    </citation>
    <scope>NUCLEOTIDE SEQUENCE [LARGE SCALE GENOMIC DNA]</scope>
    <source>
        <strain evidence="5 6">HM6</strain>
    </source>
</reference>
<feature type="domain" description="HTH deoR-type" evidence="4">
    <location>
        <begin position="3"/>
        <end position="58"/>
    </location>
</feature>
<name>A0ABR5MJ78_9BACI</name>
<dbReference type="InterPro" id="IPR014036">
    <property type="entry name" value="DeoR-like_C"/>
</dbReference>
<keyword evidence="1" id="KW-0805">Transcription regulation</keyword>